<evidence type="ECO:0000313" key="3">
    <source>
        <dbReference type="Proteomes" id="UP000054270"/>
    </source>
</evidence>
<gene>
    <name evidence="2" type="ORF">HYPSUDRAFT_264231</name>
</gene>
<accession>A0A0D2N1A6</accession>
<dbReference type="Proteomes" id="UP000054270">
    <property type="component" value="Unassembled WGS sequence"/>
</dbReference>
<dbReference type="AlphaFoldDB" id="A0A0D2N1A6"/>
<keyword evidence="3" id="KW-1185">Reference proteome</keyword>
<evidence type="ECO:0000313" key="2">
    <source>
        <dbReference type="EMBL" id="KJA30148.1"/>
    </source>
</evidence>
<protein>
    <submittedName>
        <fullName evidence="2">Uncharacterized protein</fullName>
    </submittedName>
</protein>
<sequence>MQRRRRLHQTRRRSGLRGSQPRRKRPAHVWLGCIHRAISRATIAAGRRASDQLFVDMKWASHVCMTPAISRHVAASPHDTSRLVQPHEADRCRFTTVLISTFSCPSIIAVGGIWKTCLQ</sequence>
<evidence type="ECO:0000256" key="1">
    <source>
        <dbReference type="SAM" id="MobiDB-lite"/>
    </source>
</evidence>
<proteinExistence type="predicted"/>
<organism evidence="2 3">
    <name type="scientific">Hypholoma sublateritium (strain FD-334 SS-4)</name>
    <dbReference type="NCBI Taxonomy" id="945553"/>
    <lineage>
        <taxon>Eukaryota</taxon>
        <taxon>Fungi</taxon>
        <taxon>Dikarya</taxon>
        <taxon>Basidiomycota</taxon>
        <taxon>Agaricomycotina</taxon>
        <taxon>Agaricomycetes</taxon>
        <taxon>Agaricomycetidae</taxon>
        <taxon>Agaricales</taxon>
        <taxon>Agaricineae</taxon>
        <taxon>Strophariaceae</taxon>
        <taxon>Hypholoma</taxon>
    </lineage>
</organism>
<dbReference type="EMBL" id="KN817518">
    <property type="protein sequence ID" value="KJA30148.1"/>
    <property type="molecule type" value="Genomic_DNA"/>
</dbReference>
<feature type="region of interest" description="Disordered" evidence="1">
    <location>
        <begin position="1"/>
        <end position="24"/>
    </location>
</feature>
<reference evidence="3" key="1">
    <citation type="submission" date="2014-04" db="EMBL/GenBank/DDBJ databases">
        <title>Evolutionary Origins and Diversification of the Mycorrhizal Mutualists.</title>
        <authorList>
            <consortium name="DOE Joint Genome Institute"/>
            <consortium name="Mycorrhizal Genomics Consortium"/>
            <person name="Kohler A."/>
            <person name="Kuo A."/>
            <person name="Nagy L.G."/>
            <person name="Floudas D."/>
            <person name="Copeland A."/>
            <person name="Barry K.W."/>
            <person name="Cichocki N."/>
            <person name="Veneault-Fourrey C."/>
            <person name="LaButti K."/>
            <person name="Lindquist E.A."/>
            <person name="Lipzen A."/>
            <person name="Lundell T."/>
            <person name="Morin E."/>
            <person name="Murat C."/>
            <person name="Riley R."/>
            <person name="Ohm R."/>
            <person name="Sun H."/>
            <person name="Tunlid A."/>
            <person name="Henrissat B."/>
            <person name="Grigoriev I.V."/>
            <person name="Hibbett D.S."/>
            <person name="Martin F."/>
        </authorList>
    </citation>
    <scope>NUCLEOTIDE SEQUENCE [LARGE SCALE GENOMIC DNA]</scope>
    <source>
        <strain evidence="3">FD-334 SS-4</strain>
    </source>
</reference>
<name>A0A0D2N1A6_HYPSF</name>